<name>A0ACB9ND62_BAUVA</name>
<comment type="caution">
    <text evidence="1">The sequence shown here is derived from an EMBL/GenBank/DDBJ whole genome shotgun (WGS) entry which is preliminary data.</text>
</comment>
<dbReference type="EMBL" id="CM039432">
    <property type="protein sequence ID" value="KAI4334423.1"/>
    <property type="molecule type" value="Genomic_DNA"/>
</dbReference>
<accession>A0ACB9ND62</accession>
<proteinExistence type="predicted"/>
<gene>
    <name evidence="1" type="ORF">L6164_019120</name>
</gene>
<reference evidence="1 2" key="1">
    <citation type="journal article" date="2022" name="DNA Res.">
        <title>Chromosomal-level genome assembly of the orchid tree Bauhinia variegata (Leguminosae; Cercidoideae) supports the allotetraploid origin hypothesis of Bauhinia.</title>
        <authorList>
            <person name="Zhong Y."/>
            <person name="Chen Y."/>
            <person name="Zheng D."/>
            <person name="Pang J."/>
            <person name="Liu Y."/>
            <person name="Luo S."/>
            <person name="Meng S."/>
            <person name="Qian L."/>
            <person name="Wei D."/>
            <person name="Dai S."/>
            <person name="Zhou R."/>
        </authorList>
    </citation>
    <scope>NUCLEOTIDE SEQUENCE [LARGE SCALE GENOMIC DNA]</scope>
    <source>
        <strain evidence="1">BV-YZ2020</strain>
    </source>
</reference>
<protein>
    <submittedName>
        <fullName evidence="1">Uncharacterized protein</fullName>
    </submittedName>
</protein>
<organism evidence="1 2">
    <name type="scientific">Bauhinia variegata</name>
    <name type="common">Purple orchid tree</name>
    <name type="synonym">Phanera variegata</name>
    <dbReference type="NCBI Taxonomy" id="167791"/>
    <lineage>
        <taxon>Eukaryota</taxon>
        <taxon>Viridiplantae</taxon>
        <taxon>Streptophyta</taxon>
        <taxon>Embryophyta</taxon>
        <taxon>Tracheophyta</taxon>
        <taxon>Spermatophyta</taxon>
        <taxon>Magnoliopsida</taxon>
        <taxon>eudicotyledons</taxon>
        <taxon>Gunneridae</taxon>
        <taxon>Pentapetalae</taxon>
        <taxon>rosids</taxon>
        <taxon>fabids</taxon>
        <taxon>Fabales</taxon>
        <taxon>Fabaceae</taxon>
        <taxon>Cercidoideae</taxon>
        <taxon>Cercideae</taxon>
        <taxon>Bauhiniinae</taxon>
        <taxon>Bauhinia</taxon>
    </lineage>
</organism>
<dbReference type="Proteomes" id="UP000828941">
    <property type="component" value="Chromosome 7"/>
</dbReference>
<sequence length="233" mass="26577">MDVARYGEHNRIILRVDSICQKYDKYDIDKQRELNAYDAFARLYATVEKNIQSSLSKSEMASKEKNRAVAVALNAEDCRTKGLLMDEVPKLRKLVQRKVNPFGDIYFFNHLNGFISRLRVSRMKTAIRNELVLSLVERIEAIPDGSVAAANQTEGTAIRSHQQIKFDATDGDLDSELFFKLKNQDEGLDIISDGLDTLKNLAQDMNEELDRQVPLMNEIDAKVDRATSDLKKY</sequence>
<keyword evidence="2" id="KW-1185">Reference proteome</keyword>
<evidence type="ECO:0000313" key="1">
    <source>
        <dbReference type="EMBL" id="KAI4334423.1"/>
    </source>
</evidence>
<evidence type="ECO:0000313" key="2">
    <source>
        <dbReference type="Proteomes" id="UP000828941"/>
    </source>
</evidence>